<reference evidence="7 8" key="1">
    <citation type="journal article" date="2015" name="Genome Announc.">
        <title>Expanding the biotechnology potential of lactobacilli through comparative genomics of 213 strains and associated genera.</title>
        <authorList>
            <person name="Sun Z."/>
            <person name="Harris H.M."/>
            <person name="McCann A."/>
            <person name="Guo C."/>
            <person name="Argimon S."/>
            <person name="Zhang W."/>
            <person name="Yang X."/>
            <person name="Jeffery I.B."/>
            <person name="Cooney J.C."/>
            <person name="Kagawa T.F."/>
            <person name="Liu W."/>
            <person name="Song Y."/>
            <person name="Salvetti E."/>
            <person name="Wrobel A."/>
            <person name="Rasinkangas P."/>
            <person name="Parkhill J."/>
            <person name="Rea M.C."/>
            <person name="O'Sullivan O."/>
            <person name="Ritari J."/>
            <person name="Douillard F.P."/>
            <person name="Paul Ross R."/>
            <person name="Yang R."/>
            <person name="Briner A.E."/>
            <person name="Felis G.E."/>
            <person name="de Vos W.M."/>
            <person name="Barrangou R."/>
            <person name="Klaenhammer T.R."/>
            <person name="Caufield P.W."/>
            <person name="Cui Y."/>
            <person name="Zhang H."/>
            <person name="O'Toole P.W."/>
        </authorList>
    </citation>
    <scope>NUCLEOTIDE SEQUENCE [LARGE SCALE GENOMIC DNA]</scope>
    <source>
        <strain evidence="7 8">DSM 21775</strain>
    </source>
</reference>
<comment type="caution">
    <text evidence="7">The sequence shown here is derived from an EMBL/GenBank/DDBJ whole genome shotgun (WGS) entry which is preliminary data.</text>
</comment>
<evidence type="ECO:0000256" key="4">
    <source>
        <dbReference type="ARBA" id="ARBA00022801"/>
    </source>
</evidence>
<dbReference type="InterPro" id="IPR017853">
    <property type="entry name" value="GH"/>
</dbReference>
<dbReference type="PATRIC" id="fig|1423803.3.peg.1357"/>
<evidence type="ECO:0000256" key="2">
    <source>
        <dbReference type="ARBA" id="ARBA00006285"/>
    </source>
</evidence>
<dbReference type="GO" id="GO:0004563">
    <property type="term" value="F:beta-N-acetylhexosaminidase activity"/>
    <property type="evidence" value="ECO:0007669"/>
    <property type="project" value="UniProtKB-EC"/>
</dbReference>
<evidence type="ECO:0000259" key="6">
    <source>
        <dbReference type="Pfam" id="PF00728"/>
    </source>
</evidence>
<accession>A0A0R2DG13</accession>
<organism evidence="7 8">
    <name type="scientific">Levilactobacillus senmaizukei DSM 21775 = NBRC 103853</name>
    <dbReference type="NCBI Taxonomy" id="1423803"/>
    <lineage>
        <taxon>Bacteria</taxon>
        <taxon>Bacillati</taxon>
        <taxon>Bacillota</taxon>
        <taxon>Bacilli</taxon>
        <taxon>Lactobacillales</taxon>
        <taxon>Lactobacillaceae</taxon>
        <taxon>Levilactobacillus</taxon>
    </lineage>
</organism>
<evidence type="ECO:0000256" key="1">
    <source>
        <dbReference type="ARBA" id="ARBA00001231"/>
    </source>
</evidence>
<name>A0A0R2DG13_9LACO</name>
<dbReference type="PANTHER" id="PTHR22600">
    <property type="entry name" value="BETA-HEXOSAMINIDASE"/>
    <property type="match status" value="1"/>
</dbReference>
<sequence>MSKIGGVFMLKRQSWFWAILLISIGLLTIGPAPTANAAASVSQLSRQQGLLIDLGRHPMTEPDLKQVIRAAAARKVNYLVLHLSDNEHLSFQSKYLGNRASKTVLSQAALRRLVTYSNARHVQLVPDVDVPSHAGAILRQLKKKRPKTYRAVKLDRETLNYTHRQTNTVVKAIYRELDRTFKHQRHHAFILGADEVPGNTAAYHTLTTFINDLSRYQNQQGYTTVIWNDSILKRELPRLSKNIVVNYWSQSGNHSETRSLKDRKTMRASVPNLVKAKRKIVNANSYAAYYQLKYIGNQRHDDYFINYLKNRYRPNLFNEIDKHGQNQNRTLERGVKTNGTLVCLWGHDSKHISTKQIVNFIQRLTIPK</sequence>
<keyword evidence="8" id="KW-1185">Reference proteome</keyword>
<keyword evidence="4" id="KW-0378">Hydrolase</keyword>
<dbReference type="InterPro" id="IPR015883">
    <property type="entry name" value="Glyco_hydro_20_cat"/>
</dbReference>
<dbReference type="AlphaFoldDB" id="A0A0R2DG13"/>
<evidence type="ECO:0000256" key="3">
    <source>
        <dbReference type="ARBA" id="ARBA00012663"/>
    </source>
</evidence>
<dbReference type="GO" id="GO:0005975">
    <property type="term" value="P:carbohydrate metabolic process"/>
    <property type="evidence" value="ECO:0007669"/>
    <property type="project" value="InterPro"/>
</dbReference>
<evidence type="ECO:0000256" key="5">
    <source>
        <dbReference type="PIRSR" id="PIRSR625705-1"/>
    </source>
</evidence>
<proteinExistence type="inferred from homology"/>
<feature type="active site" description="Proton donor" evidence="5">
    <location>
        <position position="195"/>
    </location>
</feature>
<dbReference type="Gene3D" id="3.20.20.80">
    <property type="entry name" value="Glycosidases"/>
    <property type="match status" value="1"/>
</dbReference>
<dbReference type="STRING" id="1423803.FD13_GL001327"/>
<dbReference type="Pfam" id="PF00728">
    <property type="entry name" value="Glyco_hydro_20"/>
    <property type="match status" value="1"/>
</dbReference>
<evidence type="ECO:0000313" key="8">
    <source>
        <dbReference type="Proteomes" id="UP000051589"/>
    </source>
</evidence>
<dbReference type="EC" id="3.2.1.52" evidence="3"/>
<gene>
    <name evidence="7" type="ORF">FD13_GL001327</name>
</gene>
<dbReference type="SUPFAM" id="SSF51445">
    <property type="entry name" value="(Trans)glycosidases"/>
    <property type="match status" value="1"/>
</dbReference>
<feature type="domain" description="Glycoside hydrolase family 20 catalytic" evidence="6">
    <location>
        <begin position="49"/>
        <end position="347"/>
    </location>
</feature>
<dbReference type="EMBL" id="AYZH01000003">
    <property type="protein sequence ID" value="KRN03009.1"/>
    <property type="molecule type" value="Genomic_DNA"/>
</dbReference>
<dbReference type="InterPro" id="IPR025705">
    <property type="entry name" value="Beta_hexosaminidase_sua/sub"/>
</dbReference>
<dbReference type="Proteomes" id="UP000051589">
    <property type="component" value="Unassembled WGS sequence"/>
</dbReference>
<comment type="catalytic activity">
    <reaction evidence="1">
        <text>Hydrolysis of terminal non-reducing N-acetyl-D-hexosamine residues in N-acetyl-beta-D-hexosaminides.</text>
        <dbReference type="EC" id="3.2.1.52"/>
    </reaction>
</comment>
<dbReference type="GO" id="GO:0016020">
    <property type="term" value="C:membrane"/>
    <property type="evidence" value="ECO:0007669"/>
    <property type="project" value="TreeGrafter"/>
</dbReference>
<evidence type="ECO:0000313" key="7">
    <source>
        <dbReference type="EMBL" id="KRN03009.1"/>
    </source>
</evidence>
<protein>
    <recommendedName>
        <fullName evidence="3">beta-N-acetylhexosaminidase</fullName>
        <ecNumber evidence="3">3.2.1.52</ecNumber>
    </recommendedName>
</protein>
<dbReference type="GO" id="GO:0030203">
    <property type="term" value="P:glycosaminoglycan metabolic process"/>
    <property type="evidence" value="ECO:0007669"/>
    <property type="project" value="TreeGrafter"/>
</dbReference>
<comment type="similarity">
    <text evidence="2">Belongs to the glycosyl hydrolase 20 family.</text>
</comment>
<dbReference type="PANTHER" id="PTHR22600:SF57">
    <property type="entry name" value="BETA-N-ACETYLHEXOSAMINIDASE"/>
    <property type="match status" value="1"/>
</dbReference>